<accession>A0A1Q5PJ40</accession>
<dbReference type="OrthoDB" id="9763537at2"/>
<evidence type="ECO:0000256" key="6">
    <source>
        <dbReference type="ARBA" id="ARBA00030512"/>
    </source>
</evidence>
<dbReference type="EC" id="3.2.1.52" evidence="3"/>
<dbReference type="Pfam" id="PF00728">
    <property type="entry name" value="Glyco_hydro_20"/>
    <property type="match status" value="1"/>
</dbReference>
<evidence type="ECO:0000256" key="9">
    <source>
        <dbReference type="SAM" id="SignalP"/>
    </source>
</evidence>
<protein>
    <recommendedName>
        <fullName evidence="3">beta-N-acetylhexosaminidase</fullName>
        <ecNumber evidence="3">3.2.1.52</ecNumber>
    </recommendedName>
    <alternativeName>
        <fullName evidence="6">Beta-N-acetylhexosaminidase</fullName>
    </alternativeName>
    <alternativeName>
        <fullName evidence="7">N-acetyl-beta-glucosaminidase</fullName>
    </alternativeName>
</protein>
<comment type="catalytic activity">
    <reaction evidence="1">
        <text>Hydrolysis of terminal non-reducing N-acetyl-D-hexosamine residues in N-acetyl-beta-D-hexosaminides.</text>
        <dbReference type="EC" id="3.2.1.52"/>
    </reaction>
</comment>
<feature type="signal peptide" evidence="9">
    <location>
        <begin position="1"/>
        <end position="23"/>
    </location>
</feature>
<dbReference type="SUPFAM" id="SSF49384">
    <property type="entry name" value="Carbohydrate-binding domain"/>
    <property type="match status" value="1"/>
</dbReference>
<sequence>MKKLTVGVWLLAQAMLMSCSQISTDTAAVTAANEADAAAQGLSLKIELADNQQQNRGQSRSVLTITNNGPEALPAKGWKLYFNGGALKSADSTVATVAHFNGDLHYLAPGPAFKELAPGASATVEVQGRAVRNVSNFPVGFYIVYDAEPGKGIPVSLEIEPGEHFEEATQQFAAKVYEANAAIQDLPATALTKVFPTPDSFQEKGAPFMLDTKVTLVADADFKREAEHLAAVLATATGQKPAIQSNATGKAIFLRKKLGMGAEEYSLSVNPERIEITASAPAGAFYGIQSLKTLLPATAFANKAATVEVAGVEVKDAPRFGYRGFMMDMARNFQPKAEVLKVLDVMALYKMNKLHFHFSEDEGWRLEIRPLPELTAVGGTRAHTTDGSSIVPSYGSGPHADNKAGTGFYSREDFIEILKYARDRHIEVIPEIESPGHARAAIKAMDARYTKLMDEGKKEEAERYLLRDLNDKSVYRSVQGWNDNIMDVSLPSTYTFLETVVDEIRSMYKEAEAPLHTIHFGGDEVPSGVWEKSPSVQRLISQNTEVKNTDDLWYYYFGKVNQLLKERGLYLSGWEEIGLRKVVENGKVNWVPNQQFANENFHVNVWKNDPGSGAEDLAYRMANAGYKVILTGVTHFYLDLAYNPSYTEPGLYWGGYVDIDKPFYFIPYDYLRNLKEDSKGNPLDRSIIKSKEPLTEKGKANIVGIEAPLWSETNLTTEAFEYKLLPKLLGVAERAWSKDPDWAKEKTPAKSEKLYSQAWSEFTNVVGKRELPRLDYYAGGYGYRIPTAGAKVVDGKVAANVQFPGFTIRYTTDGSEPTKSSPAYAEPIAATGAVNLRVFNAAGRGGQTITIQNQSTM</sequence>
<reference evidence="11 12" key="1">
    <citation type="submission" date="2016-03" db="EMBL/GenBank/DDBJ databases">
        <title>Genome sequence of Pontibacter sp. nov., of the family cytophagaceae, isolated from marine sediment of the Yellow Sea, China.</title>
        <authorList>
            <person name="Zhang G."/>
            <person name="Zhang R."/>
        </authorList>
    </citation>
    <scope>NUCLEOTIDE SEQUENCE [LARGE SCALE GENOMIC DNA]</scope>
    <source>
        <strain evidence="11 12">S10-8</strain>
    </source>
</reference>
<organism evidence="11 12">
    <name type="scientific">Pontibacter flavimaris</name>
    <dbReference type="NCBI Taxonomy" id="1797110"/>
    <lineage>
        <taxon>Bacteria</taxon>
        <taxon>Pseudomonadati</taxon>
        <taxon>Bacteroidota</taxon>
        <taxon>Cytophagia</taxon>
        <taxon>Cytophagales</taxon>
        <taxon>Hymenobacteraceae</taxon>
        <taxon>Pontibacter</taxon>
    </lineage>
</organism>
<evidence type="ECO:0000259" key="10">
    <source>
        <dbReference type="SMART" id="SM01081"/>
    </source>
</evidence>
<dbReference type="InterPro" id="IPR008965">
    <property type="entry name" value="CBM2/CBM3_carb-bd_dom_sf"/>
</dbReference>
<dbReference type="CDD" id="cd02847">
    <property type="entry name" value="E_set_Chitobiase_C"/>
    <property type="match status" value="1"/>
</dbReference>
<dbReference type="GO" id="GO:0030203">
    <property type="term" value="P:glycosaminoglycan metabolic process"/>
    <property type="evidence" value="ECO:0007669"/>
    <property type="project" value="TreeGrafter"/>
</dbReference>
<dbReference type="GO" id="GO:0016020">
    <property type="term" value="C:membrane"/>
    <property type="evidence" value="ECO:0007669"/>
    <property type="project" value="TreeGrafter"/>
</dbReference>
<dbReference type="STRING" id="1797110.A3841_09040"/>
<dbReference type="SMART" id="SM01081">
    <property type="entry name" value="CHB_HEX"/>
    <property type="match status" value="1"/>
</dbReference>
<evidence type="ECO:0000256" key="3">
    <source>
        <dbReference type="ARBA" id="ARBA00012663"/>
    </source>
</evidence>
<dbReference type="PRINTS" id="PR00738">
    <property type="entry name" value="GLHYDRLASE20"/>
</dbReference>
<evidence type="ECO:0000256" key="4">
    <source>
        <dbReference type="ARBA" id="ARBA00022801"/>
    </source>
</evidence>
<evidence type="ECO:0000313" key="11">
    <source>
        <dbReference type="EMBL" id="OKL42230.1"/>
    </source>
</evidence>
<keyword evidence="5" id="KW-0326">Glycosidase</keyword>
<evidence type="ECO:0000256" key="5">
    <source>
        <dbReference type="ARBA" id="ARBA00023295"/>
    </source>
</evidence>
<dbReference type="PANTHER" id="PTHR22600:SF57">
    <property type="entry name" value="BETA-N-ACETYLHEXOSAMINIDASE"/>
    <property type="match status" value="1"/>
</dbReference>
<feature type="chain" id="PRO_5012886069" description="beta-N-acetylhexosaminidase" evidence="9">
    <location>
        <begin position="24"/>
        <end position="857"/>
    </location>
</feature>
<feature type="active site" description="Proton donor" evidence="8">
    <location>
        <position position="524"/>
    </location>
</feature>
<dbReference type="GO" id="GO:0004563">
    <property type="term" value="F:beta-N-acetylhexosaminidase activity"/>
    <property type="evidence" value="ECO:0007669"/>
    <property type="project" value="UniProtKB-EC"/>
</dbReference>
<dbReference type="Pfam" id="PF02838">
    <property type="entry name" value="Glyco_hydro_20b"/>
    <property type="match status" value="1"/>
</dbReference>
<evidence type="ECO:0000313" key="12">
    <source>
        <dbReference type="Proteomes" id="UP000186551"/>
    </source>
</evidence>
<dbReference type="Gene3D" id="3.30.379.10">
    <property type="entry name" value="Chitobiase/beta-hexosaminidase domain 2-like"/>
    <property type="match status" value="1"/>
</dbReference>
<dbReference type="PANTHER" id="PTHR22600">
    <property type="entry name" value="BETA-HEXOSAMINIDASE"/>
    <property type="match status" value="1"/>
</dbReference>
<keyword evidence="9" id="KW-0732">Signal</keyword>
<evidence type="ECO:0000256" key="8">
    <source>
        <dbReference type="PIRSR" id="PIRSR625705-1"/>
    </source>
</evidence>
<dbReference type="EMBL" id="LVWA01000002">
    <property type="protein sequence ID" value="OKL42230.1"/>
    <property type="molecule type" value="Genomic_DNA"/>
</dbReference>
<comment type="caution">
    <text evidence="11">The sequence shown here is derived from an EMBL/GenBank/DDBJ whole genome shotgun (WGS) entry which is preliminary data.</text>
</comment>
<dbReference type="Gene3D" id="2.60.40.290">
    <property type="match status" value="1"/>
</dbReference>
<evidence type="ECO:0000256" key="1">
    <source>
        <dbReference type="ARBA" id="ARBA00001231"/>
    </source>
</evidence>
<keyword evidence="12" id="KW-1185">Reference proteome</keyword>
<dbReference type="SUPFAM" id="SSF55545">
    <property type="entry name" value="beta-N-acetylhexosaminidase-like domain"/>
    <property type="match status" value="1"/>
</dbReference>
<dbReference type="InterPro" id="IPR013783">
    <property type="entry name" value="Ig-like_fold"/>
</dbReference>
<dbReference type="GO" id="GO:0005975">
    <property type="term" value="P:carbohydrate metabolic process"/>
    <property type="evidence" value="ECO:0007669"/>
    <property type="project" value="InterPro"/>
</dbReference>
<dbReference type="SUPFAM" id="SSF51445">
    <property type="entry name" value="(Trans)glycosidases"/>
    <property type="match status" value="1"/>
</dbReference>
<dbReference type="InterPro" id="IPR025705">
    <property type="entry name" value="Beta_hexosaminidase_sua/sub"/>
</dbReference>
<name>A0A1Q5PJ40_9BACT</name>
<keyword evidence="4" id="KW-0378">Hydrolase</keyword>
<dbReference type="Pfam" id="PF03173">
    <property type="entry name" value="CHB_HEX"/>
    <property type="match status" value="1"/>
</dbReference>
<gene>
    <name evidence="11" type="ORF">A3841_09040</name>
</gene>
<dbReference type="InterPro" id="IPR014756">
    <property type="entry name" value="Ig_E-set"/>
</dbReference>
<dbReference type="Pfam" id="PF03174">
    <property type="entry name" value="CHB_HEX_C"/>
    <property type="match status" value="1"/>
</dbReference>
<dbReference type="InterPro" id="IPR004866">
    <property type="entry name" value="CHB/HEX_N_dom"/>
</dbReference>
<dbReference type="GO" id="GO:0030247">
    <property type="term" value="F:polysaccharide binding"/>
    <property type="evidence" value="ECO:0007669"/>
    <property type="project" value="InterPro"/>
</dbReference>
<dbReference type="Gene3D" id="2.60.40.10">
    <property type="entry name" value="Immunoglobulins"/>
    <property type="match status" value="1"/>
</dbReference>
<dbReference type="InterPro" id="IPR029018">
    <property type="entry name" value="Hex-like_dom2"/>
</dbReference>
<dbReference type="InterPro" id="IPR017853">
    <property type="entry name" value="GH"/>
</dbReference>
<proteinExistence type="inferred from homology"/>
<dbReference type="InterPro" id="IPR015883">
    <property type="entry name" value="Glyco_hydro_20_cat"/>
</dbReference>
<dbReference type="PROSITE" id="PS51257">
    <property type="entry name" value="PROKAR_LIPOPROTEIN"/>
    <property type="match status" value="1"/>
</dbReference>
<dbReference type="RefSeq" id="WP_073850678.1">
    <property type="nucleotide sequence ID" value="NZ_LVWA01000002.1"/>
</dbReference>
<dbReference type="InterPro" id="IPR004867">
    <property type="entry name" value="CHB_C_dom"/>
</dbReference>
<dbReference type="SUPFAM" id="SSF81296">
    <property type="entry name" value="E set domains"/>
    <property type="match status" value="1"/>
</dbReference>
<dbReference type="InterPro" id="IPR012291">
    <property type="entry name" value="CBM2_carb-bd_dom_sf"/>
</dbReference>
<dbReference type="InterPro" id="IPR015882">
    <property type="entry name" value="HEX_bac_N"/>
</dbReference>
<evidence type="ECO:0000256" key="7">
    <source>
        <dbReference type="ARBA" id="ARBA00033000"/>
    </source>
</evidence>
<dbReference type="Gene3D" id="3.20.20.80">
    <property type="entry name" value="Glycosidases"/>
    <property type="match status" value="1"/>
</dbReference>
<dbReference type="Proteomes" id="UP000186551">
    <property type="component" value="Unassembled WGS sequence"/>
</dbReference>
<feature type="domain" description="Chitobiase/beta-hexosaminidases N-terminal" evidence="10">
    <location>
        <begin position="40"/>
        <end position="189"/>
    </location>
</feature>
<comment type="similarity">
    <text evidence="2">Belongs to the glycosyl hydrolase 20 family.</text>
</comment>
<dbReference type="AlphaFoldDB" id="A0A1Q5PJ40"/>
<evidence type="ECO:0000256" key="2">
    <source>
        <dbReference type="ARBA" id="ARBA00006285"/>
    </source>
</evidence>